<accession>A0ABU2N0D6</accession>
<evidence type="ECO:0000313" key="2">
    <source>
        <dbReference type="EMBL" id="MDT0347360.1"/>
    </source>
</evidence>
<protein>
    <submittedName>
        <fullName evidence="2">NERD domain-containing protein</fullName>
    </submittedName>
</protein>
<keyword evidence="3" id="KW-1185">Reference proteome</keyword>
<dbReference type="RefSeq" id="WP_311708487.1">
    <property type="nucleotide sequence ID" value="NZ_JAVREL010000031.1"/>
</dbReference>
<organism evidence="2 3">
    <name type="scientific">Streptomyces litchfieldiae</name>
    <dbReference type="NCBI Taxonomy" id="3075543"/>
    <lineage>
        <taxon>Bacteria</taxon>
        <taxon>Bacillati</taxon>
        <taxon>Actinomycetota</taxon>
        <taxon>Actinomycetes</taxon>
        <taxon>Kitasatosporales</taxon>
        <taxon>Streptomycetaceae</taxon>
        <taxon>Streptomyces</taxon>
    </lineage>
</organism>
<evidence type="ECO:0000256" key="1">
    <source>
        <dbReference type="SAM" id="MobiDB-lite"/>
    </source>
</evidence>
<feature type="region of interest" description="Disordered" evidence="1">
    <location>
        <begin position="1"/>
        <end position="24"/>
    </location>
</feature>
<proteinExistence type="predicted"/>
<dbReference type="EMBL" id="JAVREL010000031">
    <property type="protein sequence ID" value="MDT0347360.1"/>
    <property type="molecule type" value="Genomic_DNA"/>
</dbReference>
<sequence>MENPEDPGRAGRGGPLWLHPDDDLAPNRPGETLHGKVAALPSGALRRVTDRVLRRSGEADALRAALLAEEAIGVRLDALAGDGWRVLHSIPLPGEADLPHLAIGPGGVLSLRSVRHAGARVSVGEDVALIDGRRQEPYVRRCRRDGRRAAHALSRGCGFPVAVRPVLVVVAARGMAVTSALRDVEVLREHQLAGLARRGGVLKPDSVEAIYGVARDRRTWRAA</sequence>
<dbReference type="Proteomes" id="UP001183246">
    <property type="component" value="Unassembled WGS sequence"/>
</dbReference>
<gene>
    <name evidence="2" type="ORF">RM590_33005</name>
</gene>
<name>A0ABU2N0D6_9ACTN</name>
<reference evidence="3" key="1">
    <citation type="submission" date="2023-07" db="EMBL/GenBank/DDBJ databases">
        <title>30 novel species of actinomycetes from the DSMZ collection.</title>
        <authorList>
            <person name="Nouioui I."/>
        </authorList>
    </citation>
    <scope>NUCLEOTIDE SEQUENCE [LARGE SCALE GENOMIC DNA]</scope>
    <source>
        <strain evidence="3">DSM 44938</strain>
    </source>
</reference>
<evidence type="ECO:0000313" key="3">
    <source>
        <dbReference type="Proteomes" id="UP001183246"/>
    </source>
</evidence>
<comment type="caution">
    <text evidence="2">The sequence shown here is derived from an EMBL/GenBank/DDBJ whole genome shotgun (WGS) entry which is preliminary data.</text>
</comment>